<evidence type="ECO:0000313" key="3">
    <source>
        <dbReference type="EMBL" id="MDI2097633.1"/>
    </source>
</evidence>
<evidence type="ECO:0008006" key="5">
    <source>
        <dbReference type="Google" id="ProtNLM"/>
    </source>
</evidence>
<feature type="transmembrane region" description="Helical" evidence="2">
    <location>
        <begin position="141"/>
        <end position="166"/>
    </location>
</feature>
<organism evidence="3 4">
    <name type="scientific">Ruicaihuangia caeni</name>
    <dbReference type="NCBI Taxonomy" id="3042517"/>
    <lineage>
        <taxon>Bacteria</taxon>
        <taxon>Bacillati</taxon>
        <taxon>Actinomycetota</taxon>
        <taxon>Actinomycetes</taxon>
        <taxon>Micrococcales</taxon>
        <taxon>Microbacteriaceae</taxon>
        <taxon>Ruicaihuangia</taxon>
    </lineage>
</organism>
<feature type="region of interest" description="Disordered" evidence="1">
    <location>
        <begin position="1"/>
        <end position="21"/>
    </location>
</feature>
<accession>A0AAW6T5I4</accession>
<dbReference type="EMBL" id="JASATX010000001">
    <property type="protein sequence ID" value="MDI2097633.1"/>
    <property type="molecule type" value="Genomic_DNA"/>
</dbReference>
<keyword evidence="2" id="KW-0472">Membrane</keyword>
<protein>
    <recommendedName>
        <fullName evidence="5">ABC transporter permease</fullName>
    </recommendedName>
</protein>
<evidence type="ECO:0000313" key="4">
    <source>
        <dbReference type="Proteomes" id="UP001321506"/>
    </source>
</evidence>
<dbReference type="Proteomes" id="UP001321506">
    <property type="component" value="Unassembled WGS sequence"/>
</dbReference>
<proteinExistence type="predicted"/>
<evidence type="ECO:0000256" key="2">
    <source>
        <dbReference type="SAM" id="Phobius"/>
    </source>
</evidence>
<feature type="transmembrane region" description="Helical" evidence="2">
    <location>
        <begin position="223"/>
        <end position="243"/>
    </location>
</feature>
<keyword evidence="2" id="KW-0812">Transmembrane</keyword>
<gene>
    <name evidence="3" type="ORF">QF206_01450</name>
</gene>
<feature type="transmembrane region" description="Helical" evidence="2">
    <location>
        <begin position="109"/>
        <end position="134"/>
    </location>
</feature>
<keyword evidence="2" id="KW-1133">Transmembrane helix</keyword>
<dbReference type="RefSeq" id="WP_281487421.1">
    <property type="nucleotide sequence ID" value="NZ_JASATX010000001.1"/>
</dbReference>
<evidence type="ECO:0000256" key="1">
    <source>
        <dbReference type="SAM" id="MobiDB-lite"/>
    </source>
</evidence>
<name>A0AAW6T5I4_9MICO</name>
<feature type="transmembrane region" description="Helical" evidence="2">
    <location>
        <begin position="61"/>
        <end position="89"/>
    </location>
</feature>
<comment type="caution">
    <text evidence="3">The sequence shown here is derived from an EMBL/GenBank/DDBJ whole genome shotgun (WGS) entry which is preliminary data.</text>
</comment>
<reference evidence="3 4" key="1">
    <citation type="submission" date="2023-04" db="EMBL/GenBank/DDBJ databases">
        <title>Klugiella caeni sp. nov. isolated from the sludge of biochemical tank.</title>
        <authorList>
            <person name="Geng K."/>
        </authorList>
    </citation>
    <scope>NUCLEOTIDE SEQUENCE [LARGE SCALE GENOMIC DNA]</scope>
    <source>
        <strain evidence="3 4">YN-L-19</strain>
    </source>
</reference>
<keyword evidence="4" id="KW-1185">Reference proteome</keyword>
<sequence length="288" mass="29850">MSAPAARASAHQPPHAPVAARDADSAGVVRDGIRAHAVPAPASGSAANAGVRAWRVVRLHFVNFSTIVIVPWIVLFAIALLSVAVWAVVLSASPVIATAAPLALWSGAVFYLFVYMSVVAVQAMSATFPFALGIGSTRRDYAVGTALAFTLLSAGYGLALTALSVAEEATGGWWLGGRMFATPGLTDGPLLERLVVFFTGLMLFFFVGAVFAAAWLRWRVYGLVALGGALAALFVVLLFGITATGSWPSVIDALVRLGAFGGGLWSLAPTALAAVAAFLLLRRVTPRG</sequence>
<feature type="transmembrane region" description="Helical" evidence="2">
    <location>
        <begin position="194"/>
        <end position="216"/>
    </location>
</feature>
<dbReference type="AlphaFoldDB" id="A0AAW6T5I4"/>
<feature type="transmembrane region" description="Helical" evidence="2">
    <location>
        <begin position="263"/>
        <end position="281"/>
    </location>
</feature>